<dbReference type="Proteomes" id="UP000176631">
    <property type="component" value="Unassembled WGS sequence"/>
</dbReference>
<dbReference type="GO" id="GO:0071949">
    <property type="term" value="F:FAD binding"/>
    <property type="evidence" value="ECO:0007669"/>
    <property type="project" value="InterPro"/>
</dbReference>
<accession>A0A1G1W588</accession>
<dbReference type="Gene3D" id="3.30.465.10">
    <property type="match status" value="1"/>
</dbReference>
<dbReference type="Pfam" id="PF01565">
    <property type="entry name" value="FAD_binding_4"/>
    <property type="match status" value="1"/>
</dbReference>
<comment type="caution">
    <text evidence="2">The sequence shown here is derived from an EMBL/GenBank/DDBJ whole genome shotgun (WGS) entry which is preliminary data.</text>
</comment>
<dbReference type="InterPro" id="IPR016169">
    <property type="entry name" value="FAD-bd_PCMH_sub2"/>
</dbReference>
<name>A0A1G1W588_9BACT</name>
<gene>
    <name evidence="2" type="ORF">A2172_04940</name>
</gene>
<protein>
    <recommendedName>
        <fullName evidence="1">FAD-binding PCMH-type domain-containing protein</fullName>
    </recommendedName>
</protein>
<organism evidence="2 3">
    <name type="scientific">Candidatus Woykebacteria bacterium RBG_13_40_15</name>
    <dbReference type="NCBI Taxonomy" id="1802593"/>
    <lineage>
        <taxon>Bacteria</taxon>
        <taxon>Candidatus Woykeibacteriota</taxon>
    </lineage>
</organism>
<reference evidence="2 3" key="1">
    <citation type="journal article" date="2016" name="Nat. Commun.">
        <title>Thousands of microbial genomes shed light on interconnected biogeochemical processes in an aquifer system.</title>
        <authorList>
            <person name="Anantharaman K."/>
            <person name="Brown C.T."/>
            <person name="Hug L.A."/>
            <person name="Sharon I."/>
            <person name="Castelle C.J."/>
            <person name="Probst A.J."/>
            <person name="Thomas B.C."/>
            <person name="Singh A."/>
            <person name="Wilkins M.J."/>
            <person name="Karaoz U."/>
            <person name="Brodie E.L."/>
            <person name="Williams K.H."/>
            <person name="Hubbard S.S."/>
            <person name="Banfield J.F."/>
        </authorList>
    </citation>
    <scope>NUCLEOTIDE SEQUENCE [LARGE SCALE GENOMIC DNA]</scope>
</reference>
<dbReference type="InterPro" id="IPR016166">
    <property type="entry name" value="FAD-bd_PCMH"/>
</dbReference>
<feature type="domain" description="FAD-binding PCMH-type" evidence="1">
    <location>
        <begin position="29"/>
        <end position="195"/>
    </location>
</feature>
<dbReference type="HAMAP" id="MF_00037">
    <property type="entry name" value="MurB"/>
    <property type="match status" value="1"/>
</dbReference>
<dbReference type="GO" id="GO:0005829">
    <property type="term" value="C:cytosol"/>
    <property type="evidence" value="ECO:0007669"/>
    <property type="project" value="TreeGrafter"/>
</dbReference>
<dbReference type="PANTHER" id="PTHR21071:SF4">
    <property type="entry name" value="UDP-N-ACETYLENOLPYRUVOYLGLUCOSAMINE REDUCTASE"/>
    <property type="match status" value="1"/>
</dbReference>
<evidence type="ECO:0000313" key="2">
    <source>
        <dbReference type="EMBL" id="OGY22793.1"/>
    </source>
</evidence>
<dbReference type="EMBL" id="MHCP01000033">
    <property type="protein sequence ID" value="OGY22793.1"/>
    <property type="molecule type" value="Genomic_DNA"/>
</dbReference>
<proteinExistence type="inferred from homology"/>
<dbReference type="InterPro" id="IPR006094">
    <property type="entry name" value="Oxid_FAD_bind_N"/>
</dbReference>
<sequence length="225" mass="24816">MSEKDLINKLGFNRVKISEPLKYHVYLKVGGPADMYYQAQDAKEVEEAVKVSIQEGMSYLVLGNGSNILVSDKGVRGLVIINSSKNIKFLPHGFVEADSGVNNMDLIRQSKGRGLMGTERLLKVPGTVGGAVYMNAGDTGKKKFFEGLVVWVEVMDKDGKVKKIAKEECDFGYRSSRFQKSGEIILRVKLQLKQASKEEIEGAAKDILVRKMHQPSGPTVGSTFK</sequence>
<dbReference type="PROSITE" id="PS51387">
    <property type="entry name" value="FAD_PCMH"/>
    <property type="match status" value="1"/>
</dbReference>
<dbReference type="STRING" id="1802593.A2172_04940"/>
<dbReference type="GO" id="GO:0071555">
    <property type="term" value="P:cell wall organization"/>
    <property type="evidence" value="ECO:0007669"/>
    <property type="project" value="TreeGrafter"/>
</dbReference>
<dbReference type="GO" id="GO:0008762">
    <property type="term" value="F:UDP-N-acetylmuramate dehydrogenase activity"/>
    <property type="evidence" value="ECO:0007669"/>
    <property type="project" value="InterPro"/>
</dbReference>
<dbReference type="SUPFAM" id="SSF56176">
    <property type="entry name" value="FAD-binding/transporter-associated domain-like"/>
    <property type="match status" value="1"/>
</dbReference>
<evidence type="ECO:0000313" key="3">
    <source>
        <dbReference type="Proteomes" id="UP000176631"/>
    </source>
</evidence>
<dbReference type="InterPro" id="IPR003170">
    <property type="entry name" value="MurB"/>
</dbReference>
<dbReference type="Gene3D" id="3.30.43.10">
    <property type="entry name" value="Uridine Diphospho-n-acetylenolpyruvylglucosamine Reductase, domain 2"/>
    <property type="match status" value="1"/>
</dbReference>
<dbReference type="InterPro" id="IPR036318">
    <property type="entry name" value="FAD-bd_PCMH-like_sf"/>
</dbReference>
<dbReference type="AlphaFoldDB" id="A0A1G1W588"/>
<feature type="non-terminal residue" evidence="2">
    <location>
        <position position="225"/>
    </location>
</feature>
<evidence type="ECO:0000259" key="1">
    <source>
        <dbReference type="PROSITE" id="PS51387"/>
    </source>
</evidence>
<dbReference type="InterPro" id="IPR016167">
    <property type="entry name" value="FAD-bd_PCMH_sub1"/>
</dbReference>
<dbReference type="PANTHER" id="PTHR21071">
    <property type="entry name" value="UDP-N-ACETYLENOLPYRUVOYLGLUCOSAMINE REDUCTASE"/>
    <property type="match status" value="1"/>
</dbReference>